<protein>
    <submittedName>
        <fullName evidence="2">Serine/threonine-protein kinase RsbT</fullName>
    </submittedName>
</protein>
<dbReference type="InterPro" id="IPR036890">
    <property type="entry name" value="HATPase_C_sf"/>
</dbReference>
<dbReference type="SUPFAM" id="SSF55874">
    <property type="entry name" value="ATPase domain of HSP90 chaperone/DNA topoisomerase II/histidine kinase"/>
    <property type="match status" value="1"/>
</dbReference>
<sequence>MSRVLAADTMPIRSEGDIVGVRQLVREHGAAAELSLVEQTKLVTAASELARNTLLHGGGGKVEVCSTEEDGRRSIRLTFVDSGPGIEDVELALTDGFTTAGGLGLGLGGTRRLASEFEIDSVPGEGTTVTVCFHTRVRR</sequence>
<dbReference type="STRING" id="211114.SAMN04489726_7172"/>
<dbReference type="EMBL" id="LT629701">
    <property type="protein sequence ID" value="SDN56118.1"/>
    <property type="molecule type" value="Genomic_DNA"/>
</dbReference>
<dbReference type="SMART" id="SM00387">
    <property type="entry name" value="HATPase_c"/>
    <property type="match status" value="1"/>
</dbReference>
<dbReference type="AlphaFoldDB" id="A0A1H0CDX9"/>
<gene>
    <name evidence="2" type="ORF">SAMN04489726_7172</name>
</gene>
<dbReference type="Gene3D" id="3.30.565.10">
    <property type="entry name" value="Histidine kinase-like ATPase, C-terminal domain"/>
    <property type="match status" value="1"/>
</dbReference>
<dbReference type="Proteomes" id="UP000183376">
    <property type="component" value="Chromosome I"/>
</dbReference>
<reference evidence="2 3" key="1">
    <citation type="submission" date="2016-10" db="EMBL/GenBank/DDBJ databases">
        <authorList>
            <person name="de Groot N.N."/>
        </authorList>
    </citation>
    <scope>NUCLEOTIDE SEQUENCE [LARGE SCALE GENOMIC DNA]</scope>
    <source>
        <strain evidence="2 3">DSM 44149</strain>
    </source>
</reference>
<accession>A0A1H0CDX9</accession>
<name>A0A1H0CDX9_ALLAB</name>
<dbReference type="CDD" id="cd16934">
    <property type="entry name" value="HATPase_RsbT-like"/>
    <property type="match status" value="1"/>
</dbReference>
<dbReference type="OrthoDB" id="5769716at2"/>
<proteinExistence type="predicted"/>
<evidence type="ECO:0000259" key="1">
    <source>
        <dbReference type="SMART" id="SM00387"/>
    </source>
</evidence>
<dbReference type="eggNOG" id="COG2172">
    <property type="taxonomic scope" value="Bacteria"/>
</dbReference>
<evidence type="ECO:0000313" key="2">
    <source>
        <dbReference type="EMBL" id="SDN56118.1"/>
    </source>
</evidence>
<keyword evidence="3" id="KW-1185">Reference proteome</keyword>
<keyword evidence="2" id="KW-0418">Kinase</keyword>
<feature type="domain" description="Histidine kinase/HSP90-like ATPase" evidence="1">
    <location>
        <begin position="37"/>
        <end position="137"/>
    </location>
</feature>
<evidence type="ECO:0000313" key="3">
    <source>
        <dbReference type="Proteomes" id="UP000183376"/>
    </source>
</evidence>
<dbReference type="InterPro" id="IPR003594">
    <property type="entry name" value="HATPase_dom"/>
</dbReference>
<dbReference type="RefSeq" id="WP_030431083.1">
    <property type="nucleotide sequence ID" value="NZ_JOEF01000017.1"/>
</dbReference>
<organism evidence="2 3">
    <name type="scientific">Allokutzneria albata</name>
    <name type="common">Kibdelosporangium albatum</name>
    <dbReference type="NCBI Taxonomy" id="211114"/>
    <lineage>
        <taxon>Bacteria</taxon>
        <taxon>Bacillati</taxon>
        <taxon>Actinomycetota</taxon>
        <taxon>Actinomycetes</taxon>
        <taxon>Pseudonocardiales</taxon>
        <taxon>Pseudonocardiaceae</taxon>
        <taxon>Allokutzneria</taxon>
    </lineage>
</organism>
<keyword evidence="2" id="KW-0808">Transferase</keyword>
<dbReference type="Pfam" id="PF02518">
    <property type="entry name" value="HATPase_c"/>
    <property type="match status" value="1"/>
</dbReference>
<dbReference type="GO" id="GO:0016301">
    <property type="term" value="F:kinase activity"/>
    <property type="evidence" value="ECO:0007669"/>
    <property type="project" value="UniProtKB-KW"/>
</dbReference>